<dbReference type="GO" id="GO:0005737">
    <property type="term" value="C:cytoplasm"/>
    <property type="evidence" value="ECO:0007669"/>
    <property type="project" value="UniProtKB-SubCell"/>
</dbReference>
<evidence type="ECO:0000256" key="8">
    <source>
        <dbReference type="PROSITE-ProRule" id="PRU00169"/>
    </source>
</evidence>
<dbReference type="GO" id="GO:0003700">
    <property type="term" value="F:DNA-binding transcription factor activity"/>
    <property type="evidence" value="ECO:0007669"/>
    <property type="project" value="InterPro"/>
</dbReference>
<dbReference type="InterPro" id="IPR001789">
    <property type="entry name" value="Sig_transdc_resp-reg_receiver"/>
</dbReference>
<feature type="modified residue" description="4-aspartylphosphate" evidence="8">
    <location>
        <position position="55"/>
    </location>
</feature>
<keyword evidence="4" id="KW-0902">Two-component regulatory system</keyword>
<dbReference type="GO" id="GO:0000160">
    <property type="term" value="P:phosphorelay signal transduction system"/>
    <property type="evidence" value="ECO:0007669"/>
    <property type="project" value="UniProtKB-KW"/>
</dbReference>
<dbReference type="InterPro" id="IPR018062">
    <property type="entry name" value="HTH_AraC-typ_CS"/>
</dbReference>
<evidence type="ECO:0000256" key="5">
    <source>
        <dbReference type="ARBA" id="ARBA00023015"/>
    </source>
</evidence>
<keyword evidence="12" id="KW-1185">Reference proteome</keyword>
<reference evidence="11 12" key="1">
    <citation type="submission" date="2019-08" db="EMBL/GenBank/DDBJ databases">
        <title>In-depth cultivation of the pig gut microbiome towards novel bacterial diversity and tailored functional studies.</title>
        <authorList>
            <person name="Wylensek D."/>
            <person name="Hitch T.C.A."/>
            <person name="Clavel T."/>
        </authorList>
    </citation>
    <scope>NUCLEOTIDE SEQUENCE [LARGE SCALE GENOMIC DNA]</scope>
    <source>
        <strain evidence="11 12">WCA-693-APC-5D-A</strain>
    </source>
</reference>
<sequence length="265" mass="29766">MLKIAIVEDEEIIRMGLAYTVDWQSMGAQVVGEAADGLEGLEIVAAARPDVVLTDIRMPRMNGLDMAKVLAEKHPAVKVVFLTSYADFEYARQAVRLNACDYLLKPVDEGELAKVLARLHEEMAPREAGGHGGGADDAGAETLVDWQELLAQEGLNAYVRQVLEKIQVEYASRLSIEDCAEAMQVSTSYLSRKLKEVTGHTFGTLLARYRLQEALKLLDDGRYKVYEVAEYTGFGEYKNFCQVFKKYLQVSPKRYMQERELKLSK</sequence>
<feature type="domain" description="HTH araC/xylS-type" evidence="9">
    <location>
        <begin position="160"/>
        <end position="258"/>
    </location>
</feature>
<evidence type="ECO:0000313" key="11">
    <source>
        <dbReference type="EMBL" id="MSU08604.1"/>
    </source>
</evidence>
<dbReference type="RefSeq" id="WP_277009071.1">
    <property type="nucleotide sequence ID" value="NZ_JAQXJM010000192.1"/>
</dbReference>
<keyword evidence="7" id="KW-0804">Transcription</keyword>
<evidence type="ECO:0000256" key="7">
    <source>
        <dbReference type="ARBA" id="ARBA00023163"/>
    </source>
</evidence>
<dbReference type="PANTHER" id="PTHR42713:SF3">
    <property type="entry name" value="TRANSCRIPTIONAL REGULATORY PROTEIN HPTR"/>
    <property type="match status" value="1"/>
</dbReference>
<dbReference type="PANTHER" id="PTHR42713">
    <property type="entry name" value="HISTIDINE KINASE-RELATED"/>
    <property type="match status" value="1"/>
</dbReference>
<keyword evidence="3 8" id="KW-0597">Phosphoprotein</keyword>
<dbReference type="GO" id="GO:0043565">
    <property type="term" value="F:sequence-specific DNA binding"/>
    <property type="evidence" value="ECO:0007669"/>
    <property type="project" value="InterPro"/>
</dbReference>
<evidence type="ECO:0000256" key="2">
    <source>
        <dbReference type="ARBA" id="ARBA00022490"/>
    </source>
</evidence>
<accession>A0A6I2UGE2</accession>
<dbReference type="Pfam" id="PF12833">
    <property type="entry name" value="HTH_18"/>
    <property type="match status" value="1"/>
</dbReference>
<dbReference type="EMBL" id="VUNR01000010">
    <property type="protein sequence ID" value="MSU08604.1"/>
    <property type="molecule type" value="Genomic_DNA"/>
</dbReference>
<evidence type="ECO:0000256" key="3">
    <source>
        <dbReference type="ARBA" id="ARBA00022553"/>
    </source>
</evidence>
<evidence type="ECO:0000259" key="10">
    <source>
        <dbReference type="PROSITE" id="PS50110"/>
    </source>
</evidence>
<comment type="caution">
    <text evidence="11">The sequence shown here is derived from an EMBL/GenBank/DDBJ whole genome shotgun (WGS) entry which is preliminary data.</text>
</comment>
<comment type="subcellular location">
    <subcellularLocation>
        <location evidence="1">Cytoplasm</location>
    </subcellularLocation>
</comment>
<evidence type="ECO:0000259" key="9">
    <source>
        <dbReference type="PROSITE" id="PS01124"/>
    </source>
</evidence>
<dbReference type="InterPro" id="IPR011006">
    <property type="entry name" value="CheY-like_superfamily"/>
</dbReference>
<dbReference type="PROSITE" id="PS00041">
    <property type="entry name" value="HTH_ARAC_FAMILY_1"/>
    <property type="match status" value="1"/>
</dbReference>
<dbReference type="Proteomes" id="UP000433181">
    <property type="component" value="Unassembled WGS sequence"/>
</dbReference>
<dbReference type="SUPFAM" id="SSF46689">
    <property type="entry name" value="Homeodomain-like"/>
    <property type="match status" value="1"/>
</dbReference>
<dbReference type="InterPro" id="IPR051552">
    <property type="entry name" value="HptR"/>
</dbReference>
<dbReference type="SUPFAM" id="SSF52172">
    <property type="entry name" value="CheY-like"/>
    <property type="match status" value="1"/>
</dbReference>
<dbReference type="Pfam" id="PF00072">
    <property type="entry name" value="Response_reg"/>
    <property type="match status" value="1"/>
</dbReference>
<dbReference type="GeneID" id="96778535"/>
<protein>
    <submittedName>
        <fullName evidence="11">Response regulator</fullName>
    </submittedName>
</protein>
<evidence type="ECO:0000256" key="6">
    <source>
        <dbReference type="ARBA" id="ARBA00023125"/>
    </source>
</evidence>
<dbReference type="Gene3D" id="1.10.10.60">
    <property type="entry name" value="Homeodomain-like"/>
    <property type="match status" value="2"/>
</dbReference>
<proteinExistence type="predicted"/>
<dbReference type="SMART" id="SM00342">
    <property type="entry name" value="HTH_ARAC"/>
    <property type="match status" value="1"/>
</dbReference>
<dbReference type="InterPro" id="IPR009057">
    <property type="entry name" value="Homeodomain-like_sf"/>
</dbReference>
<dbReference type="Gene3D" id="3.40.50.2300">
    <property type="match status" value="1"/>
</dbReference>
<dbReference type="PROSITE" id="PS50110">
    <property type="entry name" value="RESPONSE_REGULATORY"/>
    <property type="match status" value="1"/>
</dbReference>
<gene>
    <name evidence="11" type="ORF">FYJ84_06355</name>
</gene>
<dbReference type="PROSITE" id="PS01124">
    <property type="entry name" value="HTH_ARAC_FAMILY_2"/>
    <property type="match status" value="1"/>
</dbReference>
<evidence type="ECO:0000313" key="12">
    <source>
        <dbReference type="Proteomes" id="UP000433181"/>
    </source>
</evidence>
<evidence type="ECO:0000256" key="4">
    <source>
        <dbReference type="ARBA" id="ARBA00023012"/>
    </source>
</evidence>
<dbReference type="SMART" id="SM00448">
    <property type="entry name" value="REC"/>
    <property type="match status" value="1"/>
</dbReference>
<dbReference type="CDD" id="cd17536">
    <property type="entry name" value="REC_YesN-like"/>
    <property type="match status" value="1"/>
</dbReference>
<name>A0A6I2UGE2_9FIRM</name>
<keyword evidence="5" id="KW-0805">Transcription regulation</keyword>
<evidence type="ECO:0000256" key="1">
    <source>
        <dbReference type="ARBA" id="ARBA00004496"/>
    </source>
</evidence>
<organism evidence="11 12">
    <name type="scientific">Anaerovibrio slackiae</name>
    <dbReference type="NCBI Taxonomy" id="2652309"/>
    <lineage>
        <taxon>Bacteria</taxon>
        <taxon>Bacillati</taxon>
        <taxon>Bacillota</taxon>
        <taxon>Negativicutes</taxon>
        <taxon>Selenomonadales</taxon>
        <taxon>Selenomonadaceae</taxon>
        <taxon>Anaerovibrio</taxon>
    </lineage>
</organism>
<keyword evidence="6" id="KW-0238">DNA-binding</keyword>
<keyword evidence="2" id="KW-0963">Cytoplasm</keyword>
<dbReference type="InterPro" id="IPR018060">
    <property type="entry name" value="HTH_AraC"/>
</dbReference>
<dbReference type="AlphaFoldDB" id="A0A6I2UGE2"/>
<feature type="domain" description="Response regulatory" evidence="10">
    <location>
        <begin position="3"/>
        <end position="120"/>
    </location>
</feature>